<dbReference type="EMBL" id="AUZZ01006461">
    <property type="protein sequence ID" value="EQD46267.1"/>
    <property type="molecule type" value="Genomic_DNA"/>
</dbReference>
<protein>
    <submittedName>
        <fullName evidence="1">Uncharacterized protein</fullName>
    </submittedName>
</protein>
<evidence type="ECO:0000313" key="2">
    <source>
        <dbReference type="EMBL" id="EQD46267.1"/>
    </source>
</evidence>
<dbReference type="Gene3D" id="3.40.1440.10">
    <property type="entry name" value="GIY-YIG endonuclease"/>
    <property type="match status" value="1"/>
</dbReference>
<comment type="caution">
    <text evidence="1">The sequence shown here is derived from an EMBL/GenBank/DDBJ whole genome shotgun (WGS) entry which is preliminary data.</text>
</comment>
<sequence>MDLCIEWCDPIQFIDGDTDNLIYTLNGLESFMGVPGVYIFARKFNNKIHPLYIGKAENIGLRATQHLKNNIKLMTSIKKSASGARVFIPGKFKPKRGQNTEKCIKLVERALIDHALTKGYELLNVQGTKTPSHQVSFSGFLGARKITGMGLSFKA</sequence>
<dbReference type="InterPro" id="IPR035901">
    <property type="entry name" value="GIY-YIG_endonuc_sf"/>
</dbReference>
<dbReference type="SUPFAM" id="SSF82771">
    <property type="entry name" value="GIY-YIG endonuclease"/>
    <property type="match status" value="1"/>
</dbReference>
<accession>T0Y1U2</accession>
<proteinExistence type="predicted"/>
<dbReference type="EMBL" id="AUZY01013006">
    <property type="protein sequence ID" value="EQD26983.1"/>
    <property type="molecule type" value="Genomic_DNA"/>
</dbReference>
<reference evidence="1" key="2">
    <citation type="journal article" date="2014" name="ISME J.">
        <title>Microbial stratification in low pH oxic and suboxic macroscopic growths along an acid mine drainage.</title>
        <authorList>
            <person name="Mendez-Garcia C."/>
            <person name="Mesa V."/>
            <person name="Sprenger R.R."/>
            <person name="Richter M."/>
            <person name="Diez M.S."/>
            <person name="Solano J."/>
            <person name="Bargiela R."/>
            <person name="Golyshina O.V."/>
            <person name="Manteca A."/>
            <person name="Ramos J.L."/>
            <person name="Gallego J.R."/>
            <person name="Llorente I."/>
            <person name="Martins Dos Santos V.A."/>
            <person name="Jensen O.N."/>
            <person name="Pelaez A.I."/>
            <person name="Sanchez J."/>
            <person name="Ferrer M."/>
        </authorList>
    </citation>
    <scope>NUCLEOTIDE SEQUENCE</scope>
</reference>
<dbReference type="CDD" id="cd00719">
    <property type="entry name" value="GIY-YIG_SF"/>
    <property type="match status" value="1"/>
</dbReference>
<gene>
    <name evidence="1" type="ORF">B1B_19349</name>
    <name evidence="2" type="ORF">B2A_08951</name>
</gene>
<evidence type="ECO:0000313" key="1">
    <source>
        <dbReference type="EMBL" id="EQD26983.1"/>
    </source>
</evidence>
<reference evidence="1" key="1">
    <citation type="submission" date="2013-08" db="EMBL/GenBank/DDBJ databases">
        <authorList>
            <person name="Mendez C."/>
            <person name="Richter M."/>
            <person name="Ferrer M."/>
            <person name="Sanchez J."/>
        </authorList>
    </citation>
    <scope>NUCLEOTIDE SEQUENCE</scope>
</reference>
<dbReference type="AlphaFoldDB" id="T0Y1U2"/>
<organism evidence="1">
    <name type="scientific">mine drainage metagenome</name>
    <dbReference type="NCBI Taxonomy" id="410659"/>
    <lineage>
        <taxon>unclassified sequences</taxon>
        <taxon>metagenomes</taxon>
        <taxon>ecological metagenomes</taxon>
    </lineage>
</organism>
<name>T0Y1U2_9ZZZZ</name>